<gene>
    <name evidence="3" type="ORF">CDD81_3976</name>
</gene>
<feature type="compositionally biased region" description="Basic and acidic residues" evidence="1">
    <location>
        <begin position="339"/>
        <end position="349"/>
    </location>
</feature>
<evidence type="ECO:0000313" key="3">
    <source>
        <dbReference type="EMBL" id="PHH58972.1"/>
    </source>
</evidence>
<feature type="compositionally biased region" description="Polar residues" evidence="1">
    <location>
        <begin position="401"/>
        <end position="412"/>
    </location>
</feature>
<keyword evidence="4" id="KW-1185">Reference proteome</keyword>
<dbReference type="EMBL" id="NJET01000259">
    <property type="protein sequence ID" value="PHH58972.1"/>
    <property type="molecule type" value="Genomic_DNA"/>
</dbReference>
<dbReference type="STRING" id="1399860.A0A2C5XVK4"/>
<dbReference type="Proteomes" id="UP000226192">
    <property type="component" value="Unassembled WGS sequence"/>
</dbReference>
<feature type="region of interest" description="Disordered" evidence="1">
    <location>
        <begin position="368"/>
        <end position="454"/>
    </location>
</feature>
<keyword evidence="2" id="KW-0732">Signal</keyword>
<name>A0A2C5XVK4_9HYPO</name>
<accession>A0A2C5XVK4</accession>
<feature type="region of interest" description="Disordered" evidence="1">
    <location>
        <begin position="315"/>
        <end position="356"/>
    </location>
</feature>
<feature type="chain" id="PRO_5012315901" evidence="2">
    <location>
        <begin position="23"/>
        <end position="570"/>
    </location>
</feature>
<feature type="signal peptide" evidence="2">
    <location>
        <begin position="1"/>
        <end position="22"/>
    </location>
</feature>
<dbReference type="OrthoDB" id="10486860at2759"/>
<feature type="compositionally biased region" description="Basic and acidic residues" evidence="1">
    <location>
        <begin position="438"/>
        <end position="448"/>
    </location>
</feature>
<comment type="caution">
    <text evidence="3">The sequence shown here is derived from an EMBL/GenBank/DDBJ whole genome shotgun (WGS) entry which is preliminary data.</text>
</comment>
<evidence type="ECO:0000313" key="4">
    <source>
        <dbReference type="Proteomes" id="UP000226192"/>
    </source>
</evidence>
<protein>
    <submittedName>
        <fullName evidence="3">Uncharacterized protein</fullName>
    </submittedName>
</protein>
<evidence type="ECO:0000256" key="1">
    <source>
        <dbReference type="SAM" id="MobiDB-lite"/>
    </source>
</evidence>
<feature type="compositionally biased region" description="Basic and acidic residues" evidence="1">
    <location>
        <begin position="374"/>
        <end position="400"/>
    </location>
</feature>
<organism evidence="3 4">
    <name type="scientific">Ophiocordyceps australis</name>
    <dbReference type="NCBI Taxonomy" id="1399860"/>
    <lineage>
        <taxon>Eukaryota</taxon>
        <taxon>Fungi</taxon>
        <taxon>Dikarya</taxon>
        <taxon>Ascomycota</taxon>
        <taxon>Pezizomycotina</taxon>
        <taxon>Sordariomycetes</taxon>
        <taxon>Hypocreomycetidae</taxon>
        <taxon>Hypocreales</taxon>
        <taxon>Ophiocordycipitaceae</taxon>
        <taxon>Ophiocordyceps</taxon>
    </lineage>
</organism>
<dbReference type="AlphaFoldDB" id="A0A2C5XVK4"/>
<reference evidence="3 4" key="1">
    <citation type="submission" date="2017-06" db="EMBL/GenBank/DDBJ databases">
        <title>Ant-infecting Ophiocordyceps genomes reveal a high diversity of potential behavioral manipulation genes and a possible major role for enterotoxins.</title>
        <authorList>
            <person name="De Bekker C."/>
            <person name="Evans H.C."/>
            <person name="Brachmann A."/>
            <person name="Hughes D.P."/>
        </authorList>
    </citation>
    <scope>NUCLEOTIDE SEQUENCE [LARGE SCALE GENOMIC DNA]</scope>
    <source>
        <strain evidence="3 4">Map64</strain>
    </source>
</reference>
<evidence type="ECO:0000256" key="2">
    <source>
        <dbReference type="SAM" id="SignalP"/>
    </source>
</evidence>
<sequence>MFYPRHVSTLLLIMSSVIAVQGTHPFTKCYRNFSAWTLRIADPAQTWTQGMDKKLIPPKNIDKNVKVDCGVVAWSVETDACLPQLKCLGKMGYNRFEMKTNEAIRIQRCSDVNITPPQASSEQSWYCVFGRDKPNEYIACSGTTPTYAYGCVNQKGEAVKDHLRFQAENSPAITEAKKTQQSHTCIARAGWKLEIGLPGAQNIYLGPPSFGPNSNIDRAQRASCGRLVPEIINQCAGPRFNCRKGDSFDTDRAKGGPLIIGECNDLYEPGEAKGLQRRWYCLTSLAGAQLALCGSIDNGAGSDCVAYHHRRDTEAARGAAARHGDSNQHAPAQPAQDKSIAEPEVEKDGSIVGKDGVENLGTIMTLDDGWIADDDGKPSQDEQGKNKTTTKNDESVKEDNSIASQGTIQLDSQAIKKKEYSTQDGAPSQVKAVSGESPRSETKTDRPKAPLAPKYDWGSTDWGPFYQVENNVRIAGYKCVQTSGIRYVATESYKKRGCRYANQDPKPSFEHCELGMKKDEMNIYCREFDRLALDARPIRLICTRDVGNGLEIVGCWAETFNSISGCGSLL</sequence>
<proteinExistence type="predicted"/>